<dbReference type="Proteomes" id="UP000006702">
    <property type="component" value="Unassembled WGS sequence"/>
</dbReference>
<reference evidence="2" key="1">
    <citation type="journal article" date="2008" name="PLoS Genet.">
        <title>Genomic islands in the pathogenic filamentous fungus Aspergillus fumigatus.</title>
        <authorList>
            <person name="Fedorova N.D."/>
            <person name="Khaldi N."/>
            <person name="Joardar V.S."/>
            <person name="Maiti R."/>
            <person name="Amedeo P."/>
            <person name="Anderson M.J."/>
            <person name="Crabtree J."/>
            <person name="Silva J.C."/>
            <person name="Badger J.H."/>
            <person name="Albarraq A."/>
            <person name="Angiuoli S."/>
            <person name="Bussey H."/>
            <person name="Bowyer P."/>
            <person name="Cotty P.J."/>
            <person name="Dyer P.S."/>
            <person name="Egan A."/>
            <person name="Galens K."/>
            <person name="Fraser-Liggett C.M."/>
            <person name="Haas B.J."/>
            <person name="Inman J.M."/>
            <person name="Kent R."/>
            <person name="Lemieux S."/>
            <person name="Malavazi I."/>
            <person name="Orvis J."/>
            <person name="Roemer T."/>
            <person name="Ronning C.M."/>
            <person name="Sundaram J.P."/>
            <person name="Sutton G."/>
            <person name="Turner G."/>
            <person name="Venter J.C."/>
            <person name="White O.R."/>
            <person name="Whitty B.R."/>
            <person name="Youngman P."/>
            <person name="Wolfe K.H."/>
            <person name="Goldman G.H."/>
            <person name="Wortman J.R."/>
            <person name="Jiang B."/>
            <person name="Denning D.W."/>
            <person name="Nierman W.C."/>
        </authorList>
    </citation>
    <scope>NUCLEOTIDE SEQUENCE [LARGE SCALE GENOMIC DNA]</scope>
    <source>
        <strain evidence="2">ATCC 1020 / DSM 3700 / CBS 544.65 / FGSC A1164 / JCM 1740 / NRRL 181 / WB 181</strain>
    </source>
</reference>
<dbReference type="KEGG" id="nfi:NFIA_073450"/>
<name>A1DDH2_NEOFI</name>
<accession>A1DDH2</accession>
<dbReference type="OMA" id="THHINTE"/>
<dbReference type="GeneID" id="4585868"/>
<dbReference type="eggNOG" id="ENOG502QQMN">
    <property type="taxonomic scope" value="Eukaryota"/>
</dbReference>
<sequence>MDDKEEISSLVSDLSDLEVALLLSLAVHEHCLIETTNDCIHDVAKELALLSTHHINTESRDRTRSPGFRNVFGDKKVVDVVIAKNFNYVDGVIQLHALEVGFLDHQDDALLNHRQLMRSKRLNTNHGPIEAPPGFLFVSLVVRDSDQLSPRLNHHLLLDLIQQLSTSVSVGADIIRYQQDIVVFLRLSRAVAGGITARSNMQFTKLSKYVQLICFPKECT</sequence>
<keyword evidence="2" id="KW-1185">Reference proteome</keyword>
<dbReference type="OrthoDB" id="5582146at2759"/>
<evidence type="ECO:0000313" key="2">
    <source>
        <dbReference type="Proteomes" id="UP000006702"/>
    </source>
</evidence>
<gene>
    <name evidence="1" type="ORF">NFIA_073450</name>
</gene>
<dbReference type="AlphaFoldDB" id="A1DDH2"/>
<dbReference type="RefSeq" id="XP_001259326.1">
    <property type="nucleotide sequence ID" value="XM_001259325.1"/>
</dbReference>
<protein>
    <submittedName>
        <fullName evidence="1">Uncharacterized protein</fullName>
    </submittedName>
</protein>
<dbReference type="HOGENOM" id="CLU_034390_0_0_1"/>
<evidence type="ECO:0000313" key="1">
    <source>
        <dbReference type="EMBL" id="EAW17429.1"/>
    </source>
</evidence>
<proteinExistence type="predicted"/>
<dbReference type="VEuPathDB" id="FungiDB:NFIA_073450"/>
<organism evidence="1 2">
    <name type="scientific">Neosartorya fischeri (strain ATCC 1020 / DSM 3700 / CBS 544.65 / FGSC A1164 / JCM 1740 / NRRL 181 / WB 181)</name>
    <name type="common">Aspergillus fischerianus</name>
    <dbReference type="NCBI Taxonomy" id="331117"/>
    <lineage>
        <taxon>Eukaryota</taxon>
        <taxon>Fungi</taxon>
        <taxon>Dikarya</taxon>
        <taxon>Ascomycota</taxon>
        <taxon>Pezizomycotina</taxon>
        <taxon>Eurotiomycetes</taxon>
        <taxon>Eurotiomycetidae</taxon>
        <taxon>Eurotiales</taxon>
        <taxon>Aspergillaceae</taxon>
        <taxon>Aspergillus</taxon>
        <taxon>Aspergillus subgen. Fumigati</taxon>
    </lineage>
</organism>
<dbReference type="EMBL" id="DS027696">
    <property type="protein sequence ID" value="EAW17429.1"/>
    <property type="molecule type" value="Genomic_DNA"/>
</dbReference>